<evidence type="ECO:0000256" key="1">
    <source>
        <dbReference type="SAM" id="Phobius"/>
    </source>
</evidence>
<keyword evidence="1" id="KW-0812">Transmembrane</keyword>
<dbReference type="OrthoDB" id="1439867at2"/>
<dbReference type="EMBL" id="MSCM01000002">
    <property type="protein sequence ID" value="PQJ76980.1"/>
    <property type="molecule type" value="Genomic_DNA"/>
</dbReference>
<dbReference type="RefSeq" id="WP_105022299.1">
    <property type="nucleotide sequence ID" value="NZ_MSCM01000002.1"/>
</dbReference>
<evidence type="ECO:0008006" key="4">
    <source>
        <dbReference type="Google" id="ProtNLM"/>
    </source>
</evidence>
<feature type="transmembrane region" description="Helical" evidence="1">
    <location>
        <begin position="209"/>
        <end position="229"/>
    </location>
</feature>
<sequence length="309" mass="36008">MLANFLNKSKPINFIGILVFFLVCYLIATVSTFFTVGFSADKLLQSFLLLLLFLSVFFFYNFILNKNKLTFDNSYAYFLFTLFVICVLPELSNYKTLILVTIYLFFLRKLYSLRSSKKVIQKLFDSGFWLGILFILEPISILFFILIFTGISLHQKITLHTLFTPIAGFITPLFIYFTYFFWFDKTKVFTSLFDFNLNFDIELYTKTKFSWFFVCIFIASLFSIIFKSAKTIGVSNTFRRSWNLLITNFLIVLIYLALLPAKNGSEVLFILFPASVIITNGIQLIKKNSVKNLILYGFLVGSIFFCFFL</sequence>
<feature type="transmembrane region" description="Helical" evidence="1">
    <location>
        <begin position="162"/>
        <end position="182"/>
    </location>
</feature>
<feature type="transmembrane region" description="Helical" evidence="1">
    <location>
        <begin position="126"/>
        <end position="150"/>
    </location>
</feature>
<keyword evidence="3" id="KW-1185">Reference proteome</keyword>
<keyword evidence="1" id="KW-1133">Transmembrane helix</keyword>
<proteinExistence type="predicted"/>
<keyword evidence="1" id="KW-0472">Membrane</keyword>
<dbReference type="Pfam" id="PF19992">
    <property type="entry name" value="DUF6427"/>
    <property type="match status" value="1"/>
</dbReference>
<reference evidence="2 3" key="1">
    <citation type="submission" date="2016-12" db="EMBL/GenBank/DDBJ databases">
        <title>Trade-off between light-utilization and light-protection in marine flavobacteria.</title>
        <authorList>
            <person name="Kumagai Y."/>
            <person name="Yoshizawa S."/>
            <person name="Kogure K."/>
            <person name="Iwasaki W."/>
        </authorList>
    </citation>
    <scope>NUCLEOTIDE SEQUENCE [LARGE SCALE GENOMIC DNA]</scope>
    <source>
        <strain evidence="2 3">ATCC 43844</strain>
    </source>
</reference>
<name>A0A2S7WH83_9FLAO</name>
<feature type="transmembrane region" description="Helical" evidence="1">
    <location>
        <begin position="292"/>
        <end position="308"/>
    </location>
</feature>
<dbReference type="AlphaFoldDB" id="A0A2S7WH83"/>
<feature type="transmembrane region" description="Helical" evidence="1">
    <location>
        <begin position="75"/>
        <end position="106"/>
    </location>
</feature>
<feature type="transmembrane region" description="Helical" evidence="1">
    <location>
        <begin position="43"/>
        <end position="63"/>
    </location>
</feature>
<dbReference type="InterPro" id="IPR045625">
    <property type="entry name" value="DUF6427"/>
</dbReference>
<organism evidence="2 3">
    <name type="scientific">Polaribacter glomeratus</name>
    <dbReference type="NCBI Taxonomy" id="102"/>
    <lineage>
        <taxon>Bacteria</taxon>
        <taxon>Pseudomonadati</taxon>
        <taxon>Bacteroidota</taxon>
        <taxon>Flavobacteriia</taxon>
        <taxon>Flavobacteriales</taxon>
        <taxon>Flavobacteriaceae</taxon>
    </lineage>
</organism>
<accession>A0A2S7WH83</accession>
<feature type="transmembrane region" description="Helical" evidence="1">
    <location>
        <begin position="241"/>
        <end position="261"/>
    </location>
</feature>
<protein>
    <recommendedName>
        <fullName evidence="4">Beta-carotene 15,15'-monooxygenase</fullName>
    </recommendedName>
</protein>
<evidence type="ECO:0000313" key="3">
    <source>
        <dbReference type="Proteomes" id="UP000239068"/>
    </source>
</evidence>
<dbReference type="Proteomes" id="UP000239068">
    <property type="component" value="Unassembled WGS sequence"/>
</dbReference>
<evidence type="ECO:0000313" key="2">
    <source>
        <dbReference type="EMBL" id="PQJ76980.1"/>
    </source>
</evidence>
<comment type="caution">
    <text evidence="2">The sequence shown here is derived from an EMBL/GenBank/DDBJ whole genome shotgun (WGS) entry which is preliminary data.</text>
</comment>
<feature type="transmembrane region" description="Helical" evidence="1">
    <location>
        <begin position="12"/>
        <end position="37"/>
    </location>
</feature>
<feature type="transmembrane region" description="Helical" evidence="1">
    <location>
        <begin position="267"/>
        <end position="285"/>
    </location>
</feature>
<gene>
    <name evidence="2" type="ORF">BTO16_14070</name>
</gene>